<dbReference type="Pfam" id="PF01955">
    <property type="entry name" value="CbiZ"/>
    <property type="match status" value="1"/>
</dbReference>
<sequence length="226" mass="24584">MKREIINHHLLTCSKNQIILQSTRPLKTISSGVTNAGTGWYTTFVNRHVSKNYNSDNHHEEMQGYLQQIGAKREETVGMMTAVQLEDACWGFYEEESFSVFIVVTAGVGNAVDASMSDRHSFDHSPGTINIWVFINGRVSEAASIQGIMTATEAKVKALAAHNVKDPVTGSGATGTSTDSILIASTEEGVLLEYAGTITPLGKRISKGVYECTIHAISKYKKRVGT</sequence>
<accession>A0A5D4U9F0</accession>
<organism evidence="1 2">
    <name type="scientific">Rossellomorea aquimaris</name>
    <dbReference type="NCBI Taxonomy" id="189382"/>
    <lineage>
        <taxon>Bacteria</taxon>
        <taxon>Bacillati</taxon>
        <taxon>Bacillota</taxon>
        <taxon>Bacilli</taxon>
        <taxon>Bacillales</taxon>
        <taxon>Bacillaceae</taxon>
        <taxon>Rossellomorea</taxon>
    </lineage>
</organism>
<protein>
    <submittedName>
        <fullName evidence="1">Adenosylcobinamide amidohydrolase</fullName>
    </submittedName>
</protein>
<dbReference type="PANTHER" id="PTHR35336">
    <property type="entry name" value="ADENOSYLCOBINAMIDE AMIDOHYDROLASE"/>
    <property type="match status" value="1"/>
</dbReference>
<comment type="caution">
    <text evidence="1">The sequence shown here is derived from an EMBL/GenBank/DDBJ whole genome shotgun (WGS) entry which is preliminary data.</text>
</comment>
<evidence type="ECO:0000313" key="1">
    <source>
        <dbReference type="EMBL" id="TYS83718.1"/>
    </source>
</evidence>
<proteinExistence type="predicted"/>
<dbReference type="PANTHER" id="PTHR35336:SF5">
    <property type="entry name" value="ADENOSYLCOBINAMIDE AMIDOHYDROLASE"/>
    <property type="match status" value="1"/>
</dbReference>
<dbReference type="RefSeq" id="WP_148970237.1">
    <property type="nucleotide sequence ID" value="NZ_JBNIKW010000005.1"/>
</dbReference>
<evidence type="ECO:0000313" key="2">
    <source>
        <dbReference type="Proteomes" id="UP000324269"/>
    </source>
</evidence>
<dbReference type="OrthoDB" id="34339at2"/>
<dbReference type="GO" id="GO:0016787">
    <property type="term" value="F:hydrolase activity"/>
    <property type="evidence" value="ECO:0007669"/>
    <property type="project" value="UniProtKB-KW"/>
</dbReference>
<gene>
    <name evidence="1" type="ORF">FZC85_17150</name>
</gene>
<reference evidence="1 2" key="1">
    <citation type="submission" date="2019-08" db="EMBL/GenBank/DDBJ databases">
        <title>Bacillus genomes from the desert of Cuatro Cienegas, Coahuila.</title>
        <authorList>
            <person name="Olmedo-Alvarez G."/>
        </authorList>
    </citation>
    <scope>NUCLEOTIDE SEQUENCE [LARGE SCALE GENOMIC DNA]</scope>
    <source>
        <strain evidence="1 2">CH87b_3T</strain>
    </source>
</reference>
<dbReference type="InterPro" id="IPR002808">
    <property type="entry name" value="AdoCbi_amidolase"/>
</dbReference>
<name>A0A5D4U9F0_9BACI</name>
<dbReference type="Proteomes" id="UP000324269">
    <property type="component" value="Unassembled WGS sequence"/>
</dbReference>
<dbReference type="InterPro" id="IPR052209">
    <property type="entry name" value="CbiZ"/>
</dbReference>
<keyword evidence="1" id="KW-0378">Hydrolase</keyword>
<dbReference type="EMBL" id="VTEZ01000005">
    <property type="protein sequence ID" value="TYS83718.1"/>
    <property type="molecule type" value="Genomic_DNA"/>
</dbReference>
<dbReference type="AlphaFoldDB" id="A0A5D4U9F0"/>